<protein>
    <submittedName>
        <fullName evidence="1">Uncharacterized protein</fullName>
    </submittedName>
</protein>
<evidence type="ECO:0000313" key="1">
    <source>
        <dbReference type="EMBL" id="CDW75146.1"/>
    </source>
</evidence>
<keyword evidence="2" id="KW-1185">Reference proteome</keyword>
<sequence>MSSASQKSRRMTKQARQTAKIHVFVVNKMKKDPSDSTQQDKYGWISADEKQKLSAYLEGLPQLHNEKTLQLLYLNFDGYEDELKQVMPFWKNAIEGLYKNVFMKIDLTQQLIKNAFNIYDRSPAGLKNIIEDLVKQGVLISKRDFMKQMKDGNWFRVMKRYMSLENLGCAISKLKEEDSYISLQYMRFVCDELINWTKEHHQGVLTYNQLRQQIEKTFFQSHDNFHIIKDYLKQLDYYDVHVIQPENLKLVKVSKEGHFNKFDINFYRLKIVIRRFRELLQEQKSIKEKIQLYLENDKQVINDKTGQLESVPLSSDEQSFLIDKLGILDKVIAKANHFKGQYIEPNLNRVIELQQMKNELSANMQAQLILKSINDDLPKFEEILCILDQYDRQYDFQEISILNRYGLYLTNQERLQAIDYYTNMIINSKQEFTCGMNEHNDDHIFIQDENSVEISSEESQE</sequence>
<dbReference type="EMBL" id="CCKQ01004010">
    <property type="protein sequence ID" value="CDW75146.1"/>
    <property type="molecule type" value="Genomic_DNA"/>
</dbReference>
<organism evidence="1 2">
    <name type="scientific">Stylonychia lemnae</name>
    <name type="common">Ciliate</name>
    <dbReference type="NCBI Taxonomy" id="5949"/>
    <lineage>
        <taxon>Eukaryota</taxon>
        <taxon>Sar</taxon>
        <taxon>Alveolata</taxon>
        <taxon>Ciliophora</taxon>
        <taxon>Intramacronucleata</taxon>
        <taxon>Spirotrichea</taxon>
        <taxon>Stichotrichia</taxon>
        <taxon>Sporadotrichida</taxon>
        <taxon>Oxytrichidae</taxon>
        <taxon>Stylonychinae</taxon>
        <taxon>Stylonychia</taxon>
    </lineage>
</organism>
<evidence type="ECO:0000313" key="2">
    <source>
        <dbReference type="Proteomes" id="UP000039865"/>
    </source>
</evidence>
<dbReference type="Proteomes" id="UP000039865">
    <property type="component" value="Unassembled WGS sequence"/>
</dbReference>
<dbReference type="InParanoid" id="A0A077ZYW1"/>
<dbReference type="OrthoDB" id="10250120at2759"/>
<accession>A0A077ZYW1</accession>
<reference evidence="1 2" key="1">
    <citation type="submission" date="2014-06" db="EMBL/GenBank/DDBJ databases">
        <authorList>
            <person name="Swart Estienne"/>
        </authorList>
    </citation>
    <scope>NUCLEOTIDE SEQUENCE [LARGE SCALE GENOMIC DNA]</scope>
    <source>
        <strain evidence="1 2">130c</strain>
    </source>
</reference>
<name>A0A077ZYW1_STYLE</name>
<proteinExistence type="predicted"/>
<gene>
    <name evidence="1" type="primary">Contig9416.g10071</name>
    <name evidence="1" type="ORF">STYLEM_4133</name>
</gene>
<dbReference type="AlphaFoldDB" id="A0A077ZYW1"/>